<dbReference type="SUPFAM" id="SSF52540">
    <property type="entry name" value="P-loop containing nucleoside triphosphate hydrolases"/>
    <property type="match status" value="1"/>
</dbReference>
<protein>
    <submittedName>
        <fullName evidence="3">KAP-like P-loop domain-containing protein</fullName>
    </submittedName>
</protein>
<keyword evidence="4" id="KW-1185">Reference proteome</keyword>
<sequence>MQNKYNYKILREEVEVNDFFEDKTHENISNSLIKLIKNEDRGITIGLAGQWGSGKSTIINLLRKNCGFVFFYFDAWAHEGDPLRRIFLESLINCFKEVPETNELKIRELEVKRKEISKEERVKTTVIKRSTTKLGLYLAITTLLLTIGVALISAVNYENLTFEFTGKYNIAFWIGLLFSLSPFFVLLCNFIHLKRNKKVVSNLKYWSFLQNNSTETITEKVSNDEERTSIEFEKYFQQIIDIFETNKKIVIVLDNLDRIDANDSLKIWSTLQTFIQHKNPTSRNYKSFEKIFTIIPYDEESLEKIWENYKGDEKEESIEHNKVDKEFAKSFFDKSFQVRIDVPMPILSNWIEFLNKLVKENFGNWNDEDKKVIIEVIQITRKNILDNPKPREIKNYLNQIGFLRNHFKDEISTKSIAYYVYKRYLENKSNKEIAEELVPGISSKKNTTLENNFLSNDNIIELAAITYGVPKLKGQEILLTPEIIKGLSEVDGVKLKQQKDEFGEVFWSLLINIISKTNDFLTIFKYSSSIYNAFGEKLNEKIKSSYIKTLIKHLNSEKNVNFEIDNELFNASIVTAAKHLNNYDKRDDIKALWQLYIFAYNYHINTKENKYENVANITDKVFKNLNEIQEFTKIDFDQIQLDLDIEMWKAICVKACELEIFGYIIPNQKIIEQTSVWINEGSKIEDHIYDMAKYYLNSKLKNLDIILNYLLKHFKYNQGHFISPIFDIKSFNLFYDYFMNYREYDYSQFFNSYEFYGVLFRNNRAENSVINKLSILCGIHFKENVSKIVVPNANGNSQTMLSEIKTFWSQTNSNYADEVIQVFKDYKCLNLIWDIAINGNNKLIPSIINQLIISDDYDIFKIDNSFEKIISINNFEIDTEEFEIKFEEIIKIFIQYSKLEKELLEMENIDIINNEYVIYKIVILSKNKNLLKKIENLSKDISKDEFLESLKVDDYLLKLMLELKSKNPKFILNYSYYEAMHEFNYGAMVKDNPKYLLHNWQRENWDNLINLMSETLINQMCSLNSQNIFNDKDKLSNDYYHLNNNYLDKTYLILKIVENITDFKIYIEESFNEPIDFDKISFVNFILNIDSERKIKLVDFKEVISEPIKKSLENLDGENKLIVIRLAERLGIK</sequence>
<name>A0A4V3CSM5_9FLAO</name>
<reference evidence="3 4" key="1">
    <citation type="submission" date="2019-03" db="EMBL/GenBank/DDBJ databases">
        <title>Genomic Encyclopedia of Archaeal and Bacterial Type Strains, Phase II (KMG-II): from individual species to whole genera.</title>
        <authorList>
            <person name="Goeker M."/>
        </authorList>
    </citation>
    <scope>NUCLEOTIDE SEQUENCE [LARGE SCALE GENOMIC DNA]</scope>
    <source>
        <strain evidence="3 4">DSM 25687</strain>
    </source>
</reference>
<keyword evidence="1" id="KW-1133">Transmembrane helix</keyword>
<organism evidence="3 4">
    <name type="scientific">Flavobacterium dankookense</name>
    <dbReference type="NCBI Taxonomy" id="706186"/>
    <lineage>
        <taxon>Bacteria</taxon>
        <taxon>Pseudomonadati</taxon>
        <taxon>Bacteroidota</taxon>
        <taxon>Flavobacteriia</taxon>
        <taxon>Flavobacteriales</taxon>
        <taxon>Flavobacteriaceae</taxon>
        <taxon>Flavobacterium</taxon>
    </lineage>
</organism>
<dbReference type="InterPro" id="IPR011646">
    <property type="entry name" value="KAP_P-loop"/>
</dbReference>
<dbReference type="OrthoDB" id="88903at2"/>
<dbReference type="Proteomes" id="UP000295260">
    <property type="component" value="Unassembled WGS sequence"/>
</dbReference>
<evidence type="ECO:0000313" key="3">
    <source>
        <dbReference type="EMBL" id="TDP61152.1"/>
    </source>
</evidence>
<proteinExistence type="predicted"/>
<dbReference type="EMBL" id="SNXR01000011">
    <property type="protein sequence ID" value="TDP61152.1"/>
    <property type="molecule type" value="Genomic_DNA"/>
</dbReference>
<gene>
    <name evidence="3" type="ORF">BC748_0765</name>
</gene>
<dbReference type="AlphaFoldDB" id="A0A4V3CSM5"/>
<dbReference type="InterPro" id="IPR027417">
    <property type="entry name" value="P-loop_NTPase"/>
</dbReference>
<evidence type="ECO:0000256" key="1">
    <source>
        <dbReference type="SAM" id="Phobius"/>
    </source>
</evidence>
<dbReference type="Gene3D" id="3.40.50.300">
    <property type="entry name" value="P-loop containing nucleotide triphosphate hydrolases"/>
    <property type="match status" value="1"/>
</dbReference>
<keyword evidence="1" id="KW-0812">Transmembrane</keyword>
<evidence type="ECO:0000313" key="4">
    <source>
        <dbReference type="Proteomes" id="UP000295260"/>
    </source>
</evidence>
<feature type="transmembrane region" description="Helical" evidence="1">
    <location>
        <begin position="170"/>
        <end position="191"/>
    </location>
</feature>
<accession>A0A4V3CSM5</accession>
<dbReference type="Pfam" id="PF07693">
    <property type="entry name" value="KAP_NTPase"/>
    <property type="match status" value="1"/>
</dbReference>
<evidence type="ECO:0000259" key="2">
    <source>
        <dbReference type="Pfam" id="PF07693"/>
    </source>
</evidence>
<dbReference type="RefSeq" id="WP_133532097.1">
    <property type="nucleotide sequence ID" value="NZ_SNXR01000011.1"/>
</dbReference>
<feature type="domain" description="KAP NTPase" evidence="2">
    <location>
        <begin position="26"/>
        <end position="405"/>
    </location>
</feature>
<keyword evidence="1" id="KW-0472">Membrane</keyword>
<feature type="transmembrane region" description="Helical" evidence="1">
    <location>
        <begin position="134"/>
        <end position="155"/>
    </location>
</feature>
<comment type="caution">
    <text evidence="3">The sequence shown here is derived from an EMBL/GenBank/DDBJ whole genome shotgun (WGS) entry which is preliminary data.</text>
</comment>